<dbReference type="AlphaFoldDB" id="A0AAV7USX4"/>
<sequence>MGIRHTIIRDIEKAEHELREMEQKCPGEPELQTSVMDAQERVATGIERILCYDYKAYLVRTHAEGD</sequence>
<gene>
    <name evidence="1" type="ORF">NDU88_000962</name>
</gene>
<dbReference type="Proteomes" id="UP001066276">
    <property type="component" value="Chromosome 2_2"/>
</dbReference>
<organism evidence="1 2">
    <name type="scientific">Pleurodeles waltl</name>
    <name type="common">Iberian ribbed newt</name>
    <dbReference type="NCBI Taxonomy" id="8319"/>
    <lineage>
        <taxon>Eukaryota</taxon>
        <taxon>Metazoa</taxon>
        <taxon>Chordata</taxon>
        <taxon>Craniata</taxon>
        <taxon>Vertebrata</taxon>
        <taxon>Euteleostomi</taxon>
        <taxon>Amphibia</taxon>
        <taxon>Batrachia</taxon>
        <taxon>Caudata</taxon>
        <taxon>Salamandroidea</taxon>
        <taxon>Salamandridae</taxon>
        <taxon>Pleurodelinae</taxon>
        <taxon>Pleurodeles</taxon>
    </lineage>
</organism>
<reference evidence="1" key="1">
    <citation type="journal article" date="2022" name="bioRxiv">
        <title>Sequencing and chromosome-scale assembly of the giantPleurodeles waltlgenome.</title>
        <authorList>
            <person name="Brown T."/>
            <person name="Elewa A."/>
            <person name="Iarovenko S."/>
            <person name="Subramanian E."/>
            <person name="Araus A.J."/>
            <person name="Petzold A."/>
            <person name="Susuki M."/>
            <person name="Suzuki K.-i.T."/>
            <person name="Hayashi T."/>
            <person name="Toyoda A."/>
            <person name="Oliveira C."/>
            <person name="Osipova E."/>
            <person name="Leigh N.D."/>
            <person name="Simon A."/>
            <person name="Yun M.H."/>
        </authorList>
    </citation>
    <scope>NUCLEOTIDE SEQUENCE</scope>
    <source>
        <strain evidence="1">20211129_DDA</strain>
        <tissue evidence="1">Liver</tissue>
    </source>
</reference>
<keyword evidence="2" id="KW-1185">Reference proteome</keyword>
<evidence type="ECO:0000313" key="1">
    <source>
        <dbReference type="EMBL" id="KAJ1191646.1"/>
    </source>
</evidence>
<protein>
    <submittedName>
        <fullName evidence="1">Uncharacterized protein</fullName>
    </submittedName>
</protein>
<comment type="caution">
    <text evidence="1">The sequence shown here is derived from an EMBL/GenBank/DDBJ whole genome shotgun (WGS) entry which is preliminary data.</text>
</comment>
<accession>A0AAV7USX4</accession>
<dbReference type="EMBL" id="JANPWB010000004">
    <property type="protein sequence ID" value="KAJ1191646.1"/>
    <property type="molecule type" value="Genomic_DNA"/>
</dbReference>
<name>A0AAV7USX4_PLEWA</name>
<proteinExistence type="predicted"/>
<evidence type="ECO:0000313" key="2">
    <source>
        <dbReference type="Proteomes" id="UP001066276"/>
    </source>
</evidence>